<dbReference type="InterPro" id="IPR016181">
    <property type="entry name" value="Acyl_CoA_acyltransferase"/>
</dbReference>
<keyword evidence="2" id="KW-0479">Metal-binding</keyword>
<dbReference type="EMBL" id="JACGWK010001747">
    <property type="protein sequence ID" value="KAL0283150.1"/>
    <property type="molecule type" value="Genomic_DNA"/>
</dbReference>
<name>A0AAW2INI5_9LAMI</name>
<dbReference type="InterPro" id="IPR013083">
    <property type="entry name" value="Znf_RING/FYVE/PHD"/>
</dbReference>
<dbReference type="GO" id="GO:0000977">
    <property type="term" value="F:RNA polymerase II transcription regulatory region sequence-specific DNA binding"/>
    <property type="evidence" value="ECO:0007669"/>
    <property type="project" value="TreeGrafter"/>
</dbReference>
<evidence type="ECO:0008006" key="9">
    <source>
        <dbReference type="Google" id="ProtNLM"/>
    </source>
</evidence>
<accession>A0AAW2INI5</accession>
<dbReference type="PANTHER" id="PTHR47025:SF27">
    <property type="entry name" value="PHD-TYPE DOMAIN-CONTAINING PROTEIN"/>
    <property type="match status" value="1"/>
</dbReference>
<dbReference type="SUPFAM" id="SSF55729">
    <property type="entry name" value="Acyl-CoA N-acyltransferases (Nat)"/>
    <property type="match status" value="1"/>
</dbReference>
<dbReference type="Gene3D" id="3.30.40.10">
    <property type="entry name" value="Zinc/RING finger domain, C3HC4 (zinc finger)"/>
    <property type="match status" value="2"/>
</dbReference>
<feature type="domain" description="Tify" evidence="6">
    <location>
        <begin position="33"/>
        <end position="76"/>
    </location>
</feature>
<evidence type="ECO:0000259" key="7">
    <source>
        <dbReference type="Pfam" id="PF23209"/>
    </source>
</evidence>
<dbReference type="GO" id="GO:0005634">
    <property type="term" value="C:nucleus"/>
    <property type="evidence" value="ECO:0007669"/>
    <property type="project" value="UniProtKB-SubCell"/>
</dbReference>
<dbReference type="InterPro" id="IPR032308">
    <property type="entry name" value="TDBD"/>
</dbReference>
<comment type="caution">
    <text evidence="8">The sequence shown here is derived from an EMBL/GenBank/DDBJ whole genome shotgun (WGS) entry which is preliminary data.</text>
</comment>
<organism evidence="8">
    <name type="scientific">Sesamum angustifolium</name>
    <dbReference type="NCBI Taxonomy" id="2727405"/>
    <lineage>
        <taxon>Eukaryota</taxon>
        <taxon>Viridiplantae</taxon>
        <taxon>Streptophyta</taxon>
        <taxon>Embryophyta</taxon>
        <taxon>Tracheophyta</taxon>
        <taxon>Spermatophyta</taxon>
        <taxon>Magnoliopsida</taxon>
        <taxon>eudicotyledons</taxon>
        <taxon>Gunneridae</taxon>
        <taxon>Pentapetalae</taxon>
        <taxon>asterids</taxon>
        <taxon>lamiids</taxon>
        <taxon>Lamiales</taxon>
        <taxon>Pedaliaceae</taxon>
        <taxon>Sesamum</taxon>
    </lineage>
</organism>
<dbReference type="PANTHER" id="PTHR47025">
    <property type="entry name" value="AUTOIMMUNE REGULATOR"/>
    <property type="match status" value="1"/>
</dbReference>
<dbReference type="InterPro" id="IPR011011">
    <property type="entry name" value="Znf_FYVE_PHD"/>
</dbReference>
<keyword evidence="4" id="KW-0862">Zinc</keyword>
<evidence type="ECO:0000256" key="4">
    <source>
        <dbReference type="ARBA" id="ARBA00022833"/>
    </source>
</evidence>
<dbReference type="InterPro" id="IPR056511">
    <property type="entry name" value="IDM1_C"/>
</dbReference>
<dbReference type="GO" id="GO:0045944">
    <property type="term" value="P:positive regulation of transcription by RNA polymerase II"/>
    <property type="evidence" value="ECO:0007669"/>
    <property type="project" value="TreeGrafter"/>
</dbReference>
<comment type="subcellular location">
    <subcellularLocation>
        <location evidence="1">Nucleus</location>
    </subcellularLocation>
</comment>
<feature type="domain" description="Increased DNA methylation 1 C-terminal" evidence="7">
    <location>
        <begin position="331"/>
        <end position="470"/>
    </location>
</feature>
<reference evidence="8" key="1">
    <citation type="submission" date="2020-06" db="EMBL/GenBank/DDBJ databases">
        <authorList>
            <person name="Li T."/>
            <person name="Hu X."/>
            <person name="Zhang T."/>
            <person name="Song X."/>
            <person name="Zhang H."/>
            <person name="Dai N."/>
            <person name="Sheng W."/>
            <person name="Hou X."/>
            <person name="Wei L."/>
        </authorList>
    </citation>
    <scope>NUCLEOTIDE SEQUENCE</scope>
    <source>
        <strain evidence="8">G01</strain>
        <tissue evidence="8">Leaf</tissue>
    </source>
</reference>
<dbReference type="GO" id="GO:0008270">
    <property type="term" value="F:zinc ion binding"/>
    <property type="evidence" value="ECO:0007669"/>
    <property type="project" value="UniProtKB-KW"/>
</dbReference>
<gene>
    <name evidence="8" type="ORF">Sangu_2908500</name>
</gene>
<evidence type="ECO:0000259" key="6">
    <source>
        <dbReference type="Pfam" id="PF16135"/>
    </source>
</evidence>
<evidence type="ECO:0000256" key="5">
    <source>
        <dbReference type="ARBA" id="ARBA00023242"/>
    </source>
</evidence>
<evidence type="ECO:0000256" key="3">
    <source>
        <dbReference type="ARBA" id="ARBA00022771"/>
    </source>
</evidence>
<dbReference type="SUPFAM" id="SSF57903">
    <property type="entry name" value="FYVE/PHD zinc finger"/>
    <property type="match status" value="1"/>
</dbReference>
<sequence length="489" mass="54269">MHKLVFDDGGLPDGTKLAYYAHGEKFYAGIKIGSGILCHCCDLLVSPSQFEAHAGWASHRKPYMYIYTSNGVSLHEFTVSVLKGGKRSIKESDGRCIVCARGGELVFVMHAQGPSTKIRAPILTLIDTTFLLECPSYHAECASLSSVRCNKWYCTYCEKMIRRERHAERSVNAVAAGRVHGDDPIAQLTGGATSMVQDLEEAEVIACIICRCHDFSTSSFGPRTVIVCDQCEKEHHVGCLKECGMDDLKELPEGKWFCSADCKWIHSILQNLLNAGAEELPDSSLDILKKKNNMAADAGIDVRWRLLRGKDSSREDRALLSQVVAIFHECFDPIIDSETGNDLIPPMVYGGNIRGQDFGGLYCAILTVNSIVVSAGIIRIFGQDIAEFPLAATRTGYQGKGYFQILYDCIVKLLAFFHVKTLVLPAADNAKPMWTNKFGFKEIPEVQLENYKQTCLQMITFDRTSMLQKPVPNCRIINQEQADSDVPLQ</sequence>
<dbReference type="GO" id="GO:0042393">
    <property type="term" value="F:histone binding"/>
    <property type="evidence" value="ECO:0007669"/>
    <property type="project" value="TreeGrafter"/>
</dbReference>
<dbReference type="AlphaFoldDB" id="A0AAW2INI5"/>
<dbReference type="Pfam" id="PF16135">
    <property type="entry name" value="TDBD"/>
    <property type="match status" value="1"/>
</dbReference>
<keyword evidence="3" id="KW-0863">Zinc-finger</keyword>
<evidence type="ECO:0000256" key="1">
    <source>
        <dbReference type="ARBA" id="ARBA00004123"/>
    </source>
</evidence>
<dbReference type="GO" id="GO:0003682">
    <property type="term" value="F:chromatin binding"/>
    <property type="evidence" value="ECO:0007669"/>
    <property type="project" value="TreeGrafter"/>
</dbReference>
<keyword evidence="5" id="KW-0539">Nucleus</keyword>
<evidence type="ECO:0000313" key="8">
    <source>
        <dbReference type="EMBL" id="KAL0283150.1"/>
    </source>
</evidence>
<evidence type="ECO:0000256" key="2">
    <source>
        <dbReference type="ARBA" id="ARBA00022723"/>
    </source>
</evidence>
<dbReference type="Pfam" id="PF23209">
    <property type="entry name" value="IDM1_C"/>
    <property type="match status" value="1"/>
</dbReference>
<proteinExistence type="predicted"/>
<reference evidence="8" key="2">
    <citation type="journal article" date="2024" name="Plant">
        <title>Genomic evolution and insights into agronomic trait innovations of Sesamum species.</title>
        <authorList>
            <person name="Miao H."/>
            <person name="Wang L."/>
            <person name="Qu L."/>
            <person name="Liu H."/>
            <person name="Sun Y."/>
            <person name="Le M."/>
            <person name="Wang Q."/>
            <person name="Wei S."/>
            <person name="Zheng Y."/>
            <person name="Lin W."/>
            <person name="Duan Y."/>
            <person name="Cao H."/>
            <person name="Xiong S."/>
            <person name="Wang X."/>
            <person name="Wei L."/>
            <person name="Li C."/>
            <person name="Ma Q."/>
            <person name="Ju M."/>
            <person name="Zhao R."/>
            <person name="Li G."/>
            <person name="Mu C."/>
            <person name="Tian Q."/>
            <person name="Mei H."/>
            <person name="Zhang T."/>
            <person name="Gao T."/>
            <person name="Zhang H."/>
        </authorList>
    </citation>
    <scope>NUCLEOTIDE SEQUENCE</scope>
    <source>
        <strain evidence="8">G01</strain>
    </source>
</reference>
<protein>
    <recommendedName>
        <fullName evidence="9">Acyl-CoA N-acyltransferase</fullName>
    </recommendedName>
</protein>